<accession>A0A8H7S7Q3</accession>
<feature type="non-terminal residue" evidence="8">
    <location>
        <position position="138"/>
    </location>
</feature>
<evidence type="ECO:0000256" key="1">
    <source>
        <dbReference type="ARBA" id="ARBA00004127"/>
    </source>
</evidence>
<dbReference type="OrthoDB" id="2243669at2759"/>
<proteinExistence type="predicted"/>
<evidence type="ECO:0000313" key="9">
    <source>
        <dbReference type="Proteomes" id="UP000646827"/>
    </source>
</evidence>
<evidence type="ECO:0000256" key="5">
    <source>
        <dbReference type="SAM" id="MobiDB-lite"/>
    </source>
</evidence>
<comment type="subcellular location">
    <subcellularLocation>
        <location evidence="1">Endomembrane system</location>
        <topology evidence="1">Multi-pass membrane protein</topology>
    </subcellularLocation>
</comment>
<evidence type="ECO:0000313" key="8">
    <source>
        <dbReference type="EMBL" id="KAG2224186.1"/>
    </source>
</evidence>
<dbReference type="GO" id="GO:0033254">
    <property type="term" value="C:vacuolar transporter chaperone complex"/>
    <property type="evidence" value="ECO:0007669"/>
    <property type="project" value="TreeGrafter"/>
</dbReference>
<feature type="transmembrane region" description="Helical" evidence="6">
    <location>
        <begin position="75"/>
        <end position="95"/>
    </location>
</feature>
<feature type="transmembrane region" description="Helical" evidence="6">
    <location>
        <begin position="47"/>
        <end position="69"/>
    </location>
</feature>
<comment type="caution">
    <text evidence="8">The sequence shown here is derived from an EMBL/GenBank/DDBJ whole genome shotgun (WGS) entry which is preliminary data.</text>
</comment>
<feature type="region of interest" description="Disordered" evidence="5">
    <location>
        <begin position="1"/>
        <end position="25"/>
    </location>
</feature>
<feature type="domain" description="DUF202" evidence="7">
    <location>
        <begin position="38"/>
        <end position="98"/>
    </location>
</feature>
<evidence type="ECO:0000256" key="6">
    <source>
        <dbReference type="SAM" id="Phobius"/>
    </source>
</evidence>
<protein>
    <recommendedName>
        <fullName evidence="7">DUF202 domain-containing protein</fullName>
    </recommendedName>
</protein>
<keyword evidence="2 6" id="KW-0812">Transmembrane</keyword>
<dbReference type="GO" id="GO:0012505">
    <property type="term" value="C:endomembrane system"/>
    <property type="evidence" value="ECO:0007669"/>
    <property type="project" value="UniProtKB-SubCell"/>
</dbReference>
<evidence type="ECO:0000256" key="2">
    <source>
        <dbReference type="ARBA" id="ARBA00022692"/>
    </source>
</evidence>
<dbReference type="AlphaFoldDB" id="A0A8H7S7Q3"/>
<evidence type="ECO:0000256" key="3">
    <source>
        <dbReference type="ARBA" id="ARBA00022989"/>
    </source>
</evidence>
<evidence type="ECO:0000259" key="7">
    <source>
        <dbReference type="Pfam" id="PF02656"/>
    </source>
</evidence>
<keyword evidence="9" id="KW-1185">Reference proteome</keyword>
<evidence type="ECO:0000256" key="4">
    <source>
        <dbReference type="ARBA" id="ARBA00023136"/>
    </source>
</evidence>
<dbReference type="PANTHER" id="PTHR46140">
    <property type="entry name" value="VACUOLAR TRANSPORTER CHAPERONE 1-RELATED"/>
    <property type="match status" value="1"/>
</dbReference>
<dbReference type="Proteomes" id="UP000646827">
    <property type="component" value="Unassembled WGS sequence"/>
</dbReference>
<dbReference type="InterPro" id="IPR003807">
    <property type="entry name" value="DUF202"/>
</dbReference>
<dbReference type="GO" id="GO:0000329">
    <property type="term" value="C:fungal-type vacuole membrane"/>
    <property type="evidence" value="ECO:0007669"/>
    <property type="project" value="TreeGrafter"/>
</dbReference>
<keyword evidence="3 6" id="KW-1133">Transmembrane helix</keyword>
<sequence length="138" mass="15648">MASSSTDIPPPIAEEQEPPISGPSVNKPVPIPIRVEPKVFFANERTFLSWLNFTIVLVGFAIGLFNFGVDRVSRISAVLFLSTALLVMLYSLYKFHLRAYKIRKREISSNTNTTFYDDRMGPTFLCIFLALAMITNYY</sequence>
<dbReference type="EMBL" id="JAEPRB010000047">
    <property type="protein sequence ID" value="KAG2224186.1"/>
    <property type="molecule type" value="Genomic_DNA"/>
</dbReference>
<organism evidence="8 9">
    <name type="scientific">Circinella minor</name>
    <dbReference type="NCBI Taxonomy" id="1195481"/>
    <lineage>
        <taxon>Eukaryota</taxon>
        <taxon>Fungi</taxon>
        <taxon>Fungi incertae sedis</taxon>
        <taxon>Mucoromycota</taxon>
        <taxon>Mucoromycotina</taxon>
        <taxon>Mucoromycetes</taxon>
        <taxon>Mucorales</taxon>
        <taxon>Lichtheimiaceae</taxon>
        <taxon>Circinella</taxon>
    </lineage>
</organism>
<gene>
    <name evidence="8" type="ORF">INT45_001304</name>
</gene>
<dbReference type="Pfam" id="PF02656">
    <property type="entry name" value="DUF202"/>
    <property type="match status" value="1"/>
</dbReference>
<reference evidence="8 9" key="1">
    <citation type="submission" date="2020-12" db="EMBL/GenBank/DDBJ databases">
        <title>Metabolic potential, ecology and presence of endohyphal bacteria is reflected in genomic diversity of Mucoromycotina.</title>
        <authorList>
            <person name="Muszewska A."/>
            <person name="Okrasinska A."/>
            <person name="Steczkiewicz K."/>
            <person name="Drgas O."/>
            <person name="Orlowska M."/>
            <person name="Perlinska-Lenart U."/>
            <person name="Aleksandrzak-Piekarczyk T."/>
            <person name="Szatraj K."/>
            <person name="Zielenkiewicz U."/>
            <person name="Pilsyk S."/>
            <person name="Malc E."/>
            <person name="Mieczkowski P."/>
            <person name="Kruszewska J.S."/>
            <person name="Biernat P."/>
            <person name="Pawlowska J."/>
        </authorList>
    </citation>
    <scope>NUCLEOTIDE SEQUENCE [LARGE SCALE GENOMIC DNA]</scope>
    <source>
        <strain evidence="8 9">CBS 142.35</strain>
    </source>
</reference>
<name>A0A8H7S7Q3_9FUNG</name>
<keyword evidence="4 6" id="KW-0472">Membrane</keyword>
<dbReference type="PANTHER" id="PTHR46140:SF1">
    <property type="entry name" value="VACUOLAR TRANSPORTER CHAPERONE COMPLEX SUBUNIT 4-RELATED"/>
    <property type="match status" value="1"/>
</dbReference>
<dbReference type="InterPro" id="IPR051572">
    <property type="entry name" value="VTC_Complex_Subunit"/>
</dbReference>